<dbReference type="InterPro" id="IPR003591">
    <property type="entry name" value="Leu-rich_rpt_typical-subtyp"/>
</dbReference>
<dbReference type="InterPro" id="IPR032675">
    <property type="entry name" value="LRR_dom_sf"/>
</dbReference>
<keyword evidence="1" id="KW-0433">Leucine-rich repeat</keyword>
<evidence type="ECO:0000313" key="3">
    <source>
        <dbReference type="EMBL" id="KAK1150481.1"/>
    </source>
</evidence>
<accession>A0AAD8FQM4</accession>
<protein>
    <submittedName>
        <fullName evidence="3">Leucine-rich repeat-containing protein 9</fullName>
    </submittedName>
</protein>
<keyword evidence="4" id="KW-1185">Reference proteome</keyword>
<dbReference type="SMART" id="SM00365">
    <property type="entry name" value="LRR_SD22"/>
    <property type="match status" value="3"/>
</dbReference>
<keyword evidence="2" id="KW-0677">Repeat</keyword>
<evidence type="ECO:0000256" key="1">
    <source>
        <dbReference type="ARBA" id="ARBA00022614"/>
    </source>
</evidence>
<dbReference type="SUPFAM" id="SSF52058">
    <property type="entry name" value="L domain-like"/>
    <property type="match status" value="1"/>
</dbReference>
<evidence type="ECO:0000256" key="2">
    <source>
        <dbReference type="ARBA" id="ARBA00022737"/>
    </source>
</evidence>
<dbReference type="InterPro" id="IPR001611">
    <property type="entry name" value="Leu-rich_rpt"/>
</dbReference>
<dbReference type="Pfam" id="PF13855">
    <property type="entry name" value="LRR_8"/>
    <property type="match status" value="1"/>
</dbReference>
<dbReference type="PANTHER" id="PTHR18849">
    <property type="entry name" value="LEUCINE RICH REPEAT PROTEIN"/>
    <property type="match status" value="1"/>
</dbReference>
<dbReference type="Proteomes" id="UP001230051">
    <property type="component" value="Unassembled WGS sequence"/>
</dbReference>
<comment type="caution">
    <text evidence="3">The sequence shown here is derived from an EMBL/GenBank/DDBJ whole genome shotgun (WGS) entry which is preliminary data.</text>
</comment>
<reference evidence="3" key="1">
    <citation type="submission" date="2022-02" db="EMBL/GenBank/DDBJ databases">
        <title>Atlantic sturgeon de novo genome assembly.</title>
        <authorList>
            <person name="Stock M."/>
            <person name="Klopp C."/>
            <person name="Guiguen Y."/>
            <person name="Cabau C."/>
            <person name="Parinello H."/>
            <person name="Santidrian Yebra-Pimentel E."/>
            <person name="Kuhl H."/>
            <person name="Dirks R.P."/>
            <person name="Guessner J."/>
            <person name="Wuertz S."/>
            <person name="Du K."/>
            <person name="Schartl M."/>
        </authorList>
    </citation>
    <scope>NUCLEOTIDE SEQUENCE</scope>
    <source>
        <strain evidence="3">STURGEONOMICS-FGT-2020</strain>
        <tissue evidence="3">Whole blood</tissue>
    </source>
</reference>
<sequence length="81" mass="9149">MESLEVLHLGYNGISSLANLQLSRLPHLKALFLQGNEISQIEGLEGLQYLRELVLDQNRIKTIRDLLYRPGLFSGAPSRTE</sequence>
<dbReference type="PANTHER" id="PTHR18849:SF0">
    <property type="entry name" value="CILIA- AND FLAGELLA-ASSOCIATED PROTEIN 410-RELATED"/>
    <property type="match status" value="1"/>
</dbReference>
<dbReference type="AlphaFoldDB" id="A0AAD8FQM4"/>
<proteinExistence type="predicted"/>
<dbReference type="Gene3D" id="3.80.10.10">
    <property type="entry name" value="Ribonuclease Inhibitor"/>
    <property type="match status" value="1"/>
</dbReference>
<dbReference type="PROSITE" id="PS51450">
    <property type="entry name" value="LRR"/>
    <property type="match status" value="3"/>
</dbReference>
<organism evidence="3 4">
    <name type="scientific">Acipenser oxyrinchus oxyrinchus</name>
    <dbReference type="NCBI Taxonomy" id="40147"/>
    <lineage>
        <taxon>Eukaryota</taxon>
        <taxon>Metazoa</taxon>
        <taxon>Chordata</taxon>
        <taxon>Craniata</taxon>
        <taxon>Vertebrata</taxon>
        <taxon>Euteleostomi</taxon>
        <taxon>Actinopterygii</taxon>
        <taxon>Chondrostei</taxon>
        <taxon>Acipenseriformes</taxon>
        <taxon>Acipenseridae</taxon>
        <taxon>Acipenser</taxon>
    </lineage>
</organism>
<name>A0AAD8FQM4_ACIOX</name>
<dbReference type="EMBL" id="JAGXEW010000060">
    <property type="protein sequence ID" value="KAK1150481.1"/>
    <property type="molecule type" value="Genomic_DNA"/>
</dbReference>
<gene>
    <name evidence="3" type="primary">Lrrc9</name>
    <name evidence="3" type="ORF">AOXY_G34046</name>
</gene>
<dbReference type="SMART" id="SM00369">
    <property type="entry name" value="LRR_TYP"/>
    <property type="match status" value="3"/>
</dbReference>
<evidence type="ECO:0000313" key="4">
    <source>
        <dbReference type="Proteomes" id="UP001230051"/>
    </source>
</evidence>